<proteinExistence type="predicted"/>
<evidence type="ECO:0000313" key="2">
    <source>
        <dbReference type="EMBL" id="ESW20777.1"/>
    </source>
</evidence>
<dbReference type="PANTHER" id="PTHR47481">
    <property type="match status" value="1"/>
</dbReference>
<dbReference type="PANTHER" id="PTHR47481:SF10">
    <property type="entry name" value="COPIA-LIKE POLYPROTEIN_RETROTRANSPOSON"/>
    <property type="match status" value="1"/>
</dbReference>
<dbReference type="eggNOG" id="KOG0017">
    <property type="taxonomic scope" value="Eukaryota"/>
</dbReference>
<dbReference type="Pfam" id="PF14223">
    <property type="entry name" value="Retrotran_gag_2"/>
    <property type="match status" value="1"/>
</dbReference>
<feature type="compositionally biased region" description="Low complexity" evidence="1">
    <location>
        <begin position="216"/>
        <end position="237"/>
    </location>
</feature>
<feature type="compositionally biased region" description="Polar residues" evidence="1">
    <location>
        <begin position="170"/>
        <end position="179"/>
    </location>
</feature>
<evidence type="ECO:0000313" key="3">
    <source>
        <dbReference type="Proteomes" id="UP000000226"/>
    </source>
</evidence>
<gene>
    <name evidence="2" type="ORF">PHAVU_005G013900g</name>
</gene>
<reference evidence="3" key="1">
    <citation type="journal article" date="2014" name="Nat. Genet.">
        <title>A reference genome for common bean and genome-wide analysis of dual domestications.</title>
        <authorList>
            <person name="Schmutz J."/>
            <person name="McClean P.E."/>
            <person name="Mamidi S."/>
            <person name="Wu G.A."/>
            <person name="Cannon S.B."/>
            <person name="Grimwood J."/>
            <person name="Jenkins J."/>
            <person name="Shu S."/>
            <person name="Song Q."/>
            <person name="Chavarro C."/>
            <person name="Torres-Torres M."/>
            <person name="Geffroy V."/>
            <person name="Moghaddam S.M."/>
            <person name="Gao D."/>
            <person name="Abernathy B."/>
            <person name="Barry K."/>
            <person name="Blair M."/>
            <person name="Brick M.A."/>
            <person name="Chovatia M."/>
            <person name="Gepts P."/>
            <person name="Goodstein D.M."/>
            <person name="Gonzales M."/>
            <person name="Hellsten U."/>
            <person name="Hyten D.L."/>
            <person name="Jia G."/>
            <person name="Kelly J.D."/>
            <person name="Kudrna D."/>
            <person name="Lee R."/>
            <person name="Richard M.M."/>
            <person name="Miklas P.N."/>
            <person name="Osorno J.M."/>
            <person name="Rodrigues J."/>
            <person name="Thareau V."/>
            <person name="Urrea C.A."/>
            <person name="Wang M."/>
            <person name="Yu Y."/>
            <person name="Zhang M."/>
            <person name="Wing R.A."/>
            <person name="Cregan P.B."/>
            <person name="Rokhsar D.S."/>
            <person name="Jackson S.A."/>
        </authorList>
    </citation>
    <scope>NUCLEOTIDE SEQUENCE [LARGE SCALE GENOMIC DNA]</scope>
    <source>
        <strain evidence="3">cv. G19833</strain>
    </source>
</reference>
<accession>V7BRZ6</accession>
<dbReference type="OMA" id="EMENGHY"/>
<evidence type="ECO:0008006" key="4">
    <source>
        <dbReference type="Google" id="ProtNLM"/>
    </source>
</evidence>
<dbReference type="Gramene" id="ESW20777">
    <property type="protein sequence ID" value="ESW20777"/>
    <property type="gene ID" value="PHAVU_005G013900g"/>
</dbReference>
<dbReference type="AlphaFoldDB" id="V7BRZ6"/>
<protein>
    <recommendedName>
        <fullName evidence="4">Retrotransposon gag domain-containing protein</fullName>
    </recommendedName>
</protein>
<sequence>MEKDQYGTWAELFRIHARSHCVLHHIVPFTTTPPPAPTSADYEQWITLDATVLQWIYSTISTDLLTTILEPDSTAAAAWNRLADIFQDNQNARAVTLEQEFSTTRMEDFANVSAYCQRLKMLSDQLRNVGSPVNNHRLCCNWIRQSNPLPAFYQARSMLTLEEAGMAKMTSTGSHTVLHTTQQQPSTDTSQQNTRHSGNRSHPRGNQGRGGRRGNRSASRSGASNTPPSWSSPPWQQQQQYPAWHQWGWSPPPWTMPPCPYPTSQWTRPTGPPKPGILGQRPQAYIATTSPTPTDIEAAMHTMSLQTPDAPKSLLVMAIVFQFTAPDTHK</sequence>
<keyword evidence="3" id="KW-1185">Reference proteome</keyword>
<feature type="region of interest" description="Disordered" evidence="1">
    <location>
        <begin position="170"/>
        <end position="237"/>
    </location>
</feature>
<evidence type="ECO:0000256" key="1">
    <source>
        <dbReference type="SAM" id="MobiDB-lite"/>
    </source>
</evidence>
<name>V7BRZ6_PHAVU</name>
<dbReference type="Proteomes" id="UP000000226">
    <property type="component" value="Chromosome 5"/>
</dbReference>
<dbReference type="OrthoDB" id="1729427at2759"/>
<organism evidence="2 3">
    <name type="scientific">Phaseolus vulgaris</name>
    <name type="common">Kidney bean</name>
    <name type="synonym">French bean</name>
    <dbReference type="NCBI Taxonomy" id="3885"/>
    <lineage>
        <taxon>Eukaryota</taxon>
        <taxon>Viridiplantae</taxon>
        <taxon>Streptophyta</taxon>
        <taxon>Embryophyta</taxon>
        <taxon>Tracheophyta</taxon>
        <taxon>Spermatophyta</taxon>
        <taxon>Magnoliopsida</taxon>
        <taxon>eudicotyledons</taxon>
        <taxon>Gunneridae</taxon>
        <taxon>Pentapetalae</taxon>
        <taxon>rosids</taxon>
        <taxon>fabids</taxon>
        <taxon>Fabales</taxon>
        <taxon>Fabaceae</taxon>
        <taxon>Papilionoideae</taxon>
        <taxon>50 kb inversion clade</taxon>
        <taxon>NPAAA clade</taxon>
        <taxon>indigoferoid/millettioid clade</taxon>
        <taxon>Phaseoleae</taxon>
        <taxon>Phaseolus</taxon>
    </lineage>
</organism>
<dbReference type="EMBL" id="CM002292">
    <property type="protein sequence ID" value="ESW20777.1"/>
    <property type="molecule type" value="Genomic_DNA"/>
</dbReference>
<feature type="compositionally biased region" description="Low complexity" evidence="1">
    <location>
        <begin position="180"/>
        <end position="194"/>
    </location>
</feature>